<dbReference type="InterPro" id="IPR004193">
    <property type="entry name" value="Glyco_hydro_13_N"/>
</dbReference>
<evidence type="ECO:0000256" key="1">
    <source>
        <dbReference type="ARBA" id="ARBA00008061"/>
    </source>
</evidence>
<comment type="similarity">
    <text evidence="1">Belongs to the glycosyl hydrolase 13 family.</text>
</comment>
<dbReference type="InterPro" id="IPR006047">
    <property type="entry name" value="GH13_cat_dom"/>
</dbReference>
<keyword evidence="3" id="KW-0326">Glycosidase</keyword>
<dbReference type="GO" id="GO:0005980">
    <property type="term" value="P:glycogen catabolic process"/>
    <property type="evidence" value="ECO:0007669"/>
    <property type="project" value="InterPro"/>
</dbReference>
<dbReference type="RefSeq" id="WP_133604807.1">
    <property type="nucleotide sequence ID" value="NZ_JAUFPJ010000009.1"/>
</dbReference>
<dbReference type="Gene3D" id="2.60.40.10">
    <property type="entry name" value="Immunoglobulins"/>
    <property type="match status" value="1"/>
</dbReference>
<keyword evidence="2" id="KW-0378">Hydrolase</keyword>
<dbReference type="Pfam" id="PF02922">
    <property type="entry name" value="CBM_48"/>
    <property type="match status" value="1"/>
</dbReference>
<dbReference type="Gene3D" id="2.60.40.1180">
    <property type="entry name" value="Golgi alpha-mannosidase II"/>
    <property type="match status" value="1"/>
</dbReference>
<dbReference type="InterPro" id="IPR011837">
    <property type="entry name" value="Glycogen_debranch_GlgX"/>
</dbReference>
<dbReference type="OrthoDB" id="9800174at2"/>
<protein>
    <submittedName>
        <fullName evidence="5">Glycogen operon protein</fullName>
    </submittedName>
</protein>
<dbReference type="NCBIfam" id="TIGR02100">
    <property type="entry name" value="glgX_debranch"/>
    <property type="match status" value="1"/>
</dbReference>
<dbReference type="InterPro" id="IPR013780">
    <property type="entry name" value="Glyco_hydro_b"/>
</dbReference>
<evidence type="ECO:0000256" key="2">
    <source>
        <dbReference type="ARBA" id="ARBA00022801"/>
    </source>
</evidence>
<name>A0A4R6MYM1_9BURK</name>
<dbReference type="InterPro" id="IPR044505">
    <property type="entry name" value="GlgX_Isoamylase_N_E_set"/>
</dbReference>
<dbReference type="SUPFAM" id="SSF51445">
    <property type="entry name" value="(Trans)glycosidases"/>
    <property type="match status" value="1"/>
</dbReference>
<evidence type="ECO:0000313" key="5">
    <source>
        <dbReference type="EMBL" id="TDP06654.1"/>
    </source>
</evidence>
<sequence>MSAPALPDLLAPGRHEPFGALARDGGVNFAVFSEHAERIELCLFEAGGQRELRRYALHGPHDGVFHGFLPGVGPGLVYGLRAHGSYAPEQGHRFNPHKLLLDPYAREIVGQFGWRAEHHGYELGHPEGARSFDTRDNALHALKARVPAPLADSPRASAPRVAPEAVVLYEVHVKGFSRQHPQIPPEFQGTYTGLAHPAAIAHFKALGVTTLSLLPVHYAIDEPHLADKGLRNYWGYNSLGFFAPSPRLARRAHREDPAAVAAEFRAMVAALHAEGLEVVLDVVYNHTPEGNEFGPTLSFRGLDNASWYRLVADDKSRSENLTGCGNTLNVAHPRVTQFVLDSLRFWVQEMGVDGFRFDLAPVLGRVAGGAYEPQAAFFTALRQDPVLSGVHLIAEPWDAAGFDGYQVGRFPGRFLEWNDKFRDAVRGFWLGRGPDGRAIGRGEFARRFTGSSDLFHHAQRRPTASVNFIAVHDGYTLSDVVSYAAKHNHANGEDNRDGRDGELCANFGVEGPSEDPALRATRERVRRAMLASLLLAQGTPMLNAGDEIGNSQGGNNNAYCQDNPTGWLDWPQADAGLSAYVGELLRLRREHALLHHGRWFVEPPGGPGDACIRWFTPGGAEMQVRDWHDGANLGFAGQLRCPDGRAQDLALMFNPEPQTLIFTLTQGPWTLLLDSSGELPAGPLRPGQPLSVPARSLLLLRAL</sequence>
<dbReference type="EMBL" id="SNXE01000008">
    <property type="protein sequence ID" value="TDP06654.1"/>
    <property type="molecule type" value="Genomic_DNA"/>
</dbReference>
<comment type="caution">
    <text evidence="5">The sequence shown here is derived from an EMBL/GenBank/DDBJ whole genome shotgun (WGS) entry which is preliminary data.</text>
</comment>
<gene>
    <name evidence="5" type="ORF">DFR39_108123</name>
</gene>
<evidence type="ECO:0000259" key="4">
    <source>
        <dbReference type="SMART" id="SM00642"/>
    </source>
</evidence>
<dbReference type="AlphaFoldDB" id="A0A4R6MYM1"/>
<dbReference type="Gene3D" id="3.20.20.80">
    <property type="entry name" value="Glycosidases"/>
    <property type="match status" value="1"/>
</dbReference>
<dbReference type="SUPFAM" id="SSF81296">
    <property type="entry name" value="E set domains"/>
    <property type="match status" value="1"/>
</dbReference>
<reference evidence="5 6" key="1">
    <citation type="submission" date="2019-03" db="EMBL/GenBank/DDBJ databases">
        <title>Genomic Encyclopedia of Type Strains, Phase IV (KMG-IV): sequencing the most valuable type-strain genomes for metagenomic binning, comparative biology and taxonomic classification.</title>
        <authorList>
            <person name="Goeker M."/>
        </authorList>
    </citation>
    <scope>NUCLEOTIDE SEQUENCE [LARGE SCALE GENOMIC DNA]</scope>
    <source>
        <strain evidence="5 6">DSM 25082</strain>
    </source>
</reference>
<accession>A0A4R6MYM1</accession>
<keyword evidence="6" id="KW-1185">Reference proteome</keyword>
<evidence type="ECO:0000313" key="6">
    <source>
        <dbReference type="Proteomes" id="UP000295357"/>
    </source>
</evidence>
<dbReference type="SUPFAM" id="SSF51011">
    <property type="entry name" value="Glycosyl hydrolase domain"/>
    <property type="match status" value="1"/>
</dbReference>
<feature type="domain" description="Glycosyl hydrolase family 13 catalytic" evidence="4">
    <location>
        <begin position="170"/>
        <end position="588"/>
    </location>
</feature>
<proteinExistence type="inferred from homology"/>
<dbReference type="InterPro" id="IPR014756">
    <property type="entry name" value="Ig_E-set"/>
</dbReference>
<dbReference type="InterPro" id="IPR017853">
    <property type="entry name" value="GH"/>
</dbReference>
<organism evidence="5 6">
    <name type="scientific">Roseateles asaccharophilus</name>
    <dbReference type="NCBI Taxonomy" id="582607"/>
    <lineage>
        <taxon>Bacteria</taxon>
        <taxon>Pseudomonadati</taxon>
        <taxon>Pseudomonadota</taxon>
        <taxon>Betaproteobacteria</taxon>
        <taxon>Burkholderiales</taxon>
        <taxon>Sphaerotilaceae</taxon>
        <taxon>Roseateles</taxon>
    </lineage>
</organism>
<dbReference type="CDD" id="cd11326">
    <property type="entry name" value="AmyAc_Glg_debranch"/>
    <property type="match status" value="1"/>
</dbReference>
<dbReference type="GO" id="GO:0004135">
    <property type="term" value="F:amylo-alpha-1,6-glucosidase activity"/>
    <property type="evidence" value="ECO:0007669"/>
    <property type="project" value="InterPro"/>
</dbReference>
<dbReference type="InterPro" id="IPR013783">
    <property type="entry name" value="Ig-like_fold"/>
</dbReference>
<dbReference type="Proteomes" id="UP000295357">
    <property type="component" value="Unassembled WGS sequence"/>
</dbReference>
<dbReference type="SMART" id="SM00642">
    <property type="entry name" value="Aamy"/>
    <property type="match status" value="1"/>
</dbReference>
<dbReference type="PANTHER" id="PTHR43002">
    <property type="entry name" value="GLYCOGEN DEBRANCHING ENZYME"/>
    <property type="match status" value="1"/>
</dbReference>
<evidence type="ECO:0000256" key="3">
    <source>
        <dbReference type="ARBA" id="ARBA00023295"/>
    </source>
</evidence>
<dbReference type="CDD" id="cd02856">
    <property type="entry name" value="E_set_GDE_Isoamylase_N"/>
    <property type="match status" value="1"/>
</dbReference>